<reference evidence="3 4" key="1">
    <citation type="submission" date="2016-10" db="EMBL/GenBank/DDBJ databases">
        <authorList>
            <person name="de Groot N.N."/>
        </authorList>
    </citation>
    <scope>NUCLEOTIDE SEQUENCE [LARGE SCALE GENOMIC DNA]</scope>
    <source>
        <strain evidence="3 4">DSM 23042</strain>
    </source>
</reference>
<dbReference type="SUPFAM" id="SSF55347">
    <property type="entry name" value="Glyceraldehyde-3-phosphate dehydrogenase-like, C-terminal domain"/>
    <property type="match status" value="1"/>
</dbReference>
<evidence type="ECO:0000259" key="2">
    <source>
        <dbReference type="Pfam" id="PF22725"/>
    </source>
</evidence>
<accession>A0A1H9WLE9</accession>
<dbReference type="InterPro" id="IPR000683">
    <property type="entry name" value="Gfo/Idh/MocA-like_OxRdtase_N"/>
</dbReference>
<dbReference type="Proteomes" id="UP000198885">
    <property type="component" value="Unassembled WGS sequence"/>
</dbReference>
<dbReference type="InterPro" id="IPR052515">
    <property type="entry name" value="Gfo/Idh/MocA_Oxidoreductase"/>
</dbReference>
<name>A0A1H9WLE9_9RHOB</name>
<dbReference type="SUPFAM" id="SSF51735">
    <property type="entry name" value="NAD(P)-binding Rossmann-fold domains"/>
    <property type="match status" value="1"/>
</dbReference>
<dbReference type="EMBL" id="FOGU01000011">
    <property type="protein sequence ID" value="SES34651.1"/>
    <property type="molecule type" value="Genomic_DNA"/>
</dbReference>
<organism evidence="3 4">
    <name type="scientific">Tranquillimonas rosea</name>
    <dbReference type="NCBI Taxonomy" id="641238"/>
    <lineage>
        <taxon>Bacteria</taxon>
        <taxon>Pseudomonadati</taxon>
        <taxon>Pseudomonadota</taxon>
        <taxon>Alphaproteobacteria</taxon>
        <taxon>Rhodobacterales</taxon>
        <taxon>Roseobacteraceae</taxon>
        <taxon>Tranquillimonas</taxon>
    </lineage>
</organism>
<dbReference type="AlphaFoldDB" id="A0A1H9WLE9"/>
<dbReference type="Pfam" id="PF01408">
    <property type="entry name" value="GFO_IDH_MocA"/>
    <property type="match status" value="1"/>
</dbReference>
<evidence type="ECO:0000313" key="4">
    <source>
        <dbReference type="Proteomes" id="UP000198885"/>
    </source>
</evidence>
<protein>
    <submittedName>
        <fullName evidence="3">Predicted dehydrogenase</fullName>
    </submittedName>
</protein>
<dbReference type="Pfam" id="PF22725">
    <property type="entry name" value="GFO_IDH_MocA_C3"/>
    <property type="match status" value="1"/>
</dbReference>
<dbReference type="STRING" id="641238.SAMN04490244_11198"/>
<feature type="domain" description="GFO/IDH/MocA-like oxidoreductase" evidence="2">
    <location>
        <begin position="132"/>
        <end position="240"/>
    </location>
</feature>
<dbReference type="PANTHER" id="PTHR43249:SF1">
    <property type="entry name" value="D-GLUCOSIDE 3-DEHYDROGENASE"/>
    <property type="match status" value="1"/>
</dbReference>
<dbReference type="InterPro" id="IPR036291">
    <property type="entry name" value="NAD(P)-bd_dom_sf"/>
</dbReference>
<dbReference type="InterPro" id="IPR055170">
    <property type="entry name" value="GFO_IDH_MocA-like_dom"/>
</dbReference>
<gene>
    <name evidence="3" type="ORF">SAMN04490244_11198</name>
</gene>
<sequence length="360" mass="38589">MTVYSVAVVGLGVGQGHIAEAYAPLTDLFDLRLVCDLDEARLAQVYESHGVEGTTNFDDVLARPDIDIVDICTPSAMHLPLAKAALAAGKHVVCEKPLVGSLAELADLREAERNAPGVLMPIYQYRWGSGAQAARKIIDAGLAGRPLVGTAETHWLRTPEYYASPWRGTWAGELGGTMTTHATHIHDMLTWLMGPPEAVFGRSATRVHDIEVEDCASASLRLASGALASLTATVGSRDEYSRLYMAFENVSFESTRAPYAVGRGPWTITARDPELQAQVDAIAAETANVRERFAGQLSAFHESLSTGAPPPVTIDDADAALSLLTAFYRSSQTGREVQLPFAANDPARAGWTPATLTEEV</sequence>
<keyword evidence="4" id="KW-1185">Reference proteome</keyword>
<dbReference type="Gene3D" id="3.30.360.10">
    <property type="entry name" value="Dihydrodipicolinate Reductase, domain 2"/>
    <property type="match status" value="1"/>
</dbReference>
<feature type="domain" description="Gfo/Idh/MocA-like oxidoreductase N-terminal" evidence="1">
    <location>
        <begin position="5"/>
        <end position="120"/>
    </location>
</feature>
<dbReference type="PANTHER" id="PTHR43249">
    <property type="entry name" value="UDP-N-ACETYL-2-AMINO-2-DEOXY-D-GLUCURONATE OXIDASE"/>
    <property type="match status" value="1"/>
</dbReference>
<evidence type="ECO:0000259" key="1">
    <source>
        <dbReference type="Pfam" id="PF01408"/>
    </source>
</evidence>
<dbReference type="GO" id="GO:0000166">
    <property type="term" value="F:nucleotide binding"/>
    <property type="evidence" value="ECO:0007669"/>
    <property type="project" value="InterPro"/>
</dbReference>
<dbReference type="Gene3D" id="3.40.50.720">
    <property type="entry name" value="NAD(P)-binding Rossmann-like Domain"/>
    <property type="match status" value="1"/>
</dbReference>
<proteinExistence type="predicted"/>
<dbReference type="OrthoDB" id="9792935at2"/>
<dbReference type="RefSeq" id="WP_092695731.1">
    <property type="nucleotide sequence ID" value="NZ_CBDDGO010000004.1"/>
</dbReference>
<evidence type="ECO:0000313" key="3">
    <source>
        <dbReference type="EMBL" id="SES34651.1"/>
    </source>
</evidence>